<gene>
    <name evidence="3" type="ORF">TSACC_21577</name>
</gene>
<feature type="transmembrane region" description="Helical" evidence="2">
    <location>
        <begin position="288"/>
        <end position="308"/>
    </location>
</feature>
<feature type="region of interest" description="Disordered" evidence="1">
    <location>
        <begin position="550"/>
        <end position="571"/>
    </location>
</feature>
<dbReference type="OrthoDB" id="178522at2"/>
<comment type="caution">
    <text evidence="3">The sequence shown here is derived from an EMBL/GenBank/DDBJ whole genome shotgun (WGS) entry which is preliminary data.</text>
</comment>
<keyword evidence="2" id="KW-0812">Transmembrane</keyword>
<dbReference type="AlphaFoldDB" id="A0A146G921"/>
<feature type="transmembrane region" description="Helical" evidence="2">
    <location>
        <begin position="328"/>
        <end position="348"/>
    </location>
</feature>
<evidence type="ECO:0000256" key="1">
    <source>
        <dbReference type="SAM" id="MobiDB-lite"/>
    </source>
</evidence>
<feature type="transmembrane region" description="Helical" evidence="2">
    <location>
        <begin position="176"/>
        <end position="195"/>
    </location>
</feature>
<feature type="transmembrane region" description="Helical" evidence="2">
    <location>
        <begin position="61"/>
        <end position="83"/>
    </location>
</feature>
<feature type="transmembrane region" description="Helical" evidence="2">
    <location>
        <begin position="250"/>
        <end position="276"/>
    </location>
</feature>
<keyword evidence="2" id="KW-1133">Transmembrane helix</keyword>
<dbReference type="STRING" id="690879.TSACC_21577"/>
<evidence type="ECO:0008006" key="5">
    <source>
        <dbReference type="Google" id="ProtNLM"/>
    </source>
</evidence>
<reference evidence="4" key="1">
    <citation type="journal article" date="2017" name="Genome Announc.">
        <title>Draft Genome Sequence of Terrimicrobium sacchariphilum NM-5T, a Facultative Anaerobic Soil Bacterium of the Class Spartobacteria.</title>
        <authorList>
            <person name="Qiu Y.L."/>
            <person name="Tourlousse D.M."/>
            <person name="Matsuura N."/>
            <person name="Ohashi A."/>
            <person name="Sekiguchi Y."/>
        </authorList>
    </citation>
    <scope>NUCLEOTIDE SEQUENCE [LARGE SCALE GENOMIC DNA]</scope>
    <source>
        <strain evidence="4">NM-5</strain>
    </source>
</reference>
<sequence length="571" mass="62511">MKTLSASLAAIVTAAITALAAGWLAGGLFYMPAIVATMAGLAAGIAAWITTPAMEPRKLNAWDWAMIAVFSLVSLRAFVWLIYSAGDNLLILSPNNLGDLSLHIGLIRYLASGVPFWPDSLILTGVPLTYPIGADLVNAIGEVLGVDTFRGLIVAGLIGSALTAGALWMWGRAFAIAAFLFNGGLAGFVFFRTFAVDDFQTELVWKSLFLSMFVTQRGLLIAIPAGLVLLCAWRDRYFRAHPSLPRWVEWLLYASMPLFNIHAFLFLSLILLGLFVFRPGQRMSIFQLVAASVIPASILVALITGFFSATSAMRWLPGWMMEKEGARVLWYDFGISLPLVVILCVLVARKKDAEARFFAWSSAAVFLLGSVVVFAVWPWDNLKLVIWSWLVVAPYLWTNLLSQIHWLGRSALCFVLFFSGAISLIGGLDSRHGYFLARKSELAAWKMATIDLPANARFAITPDYNHPLILLGRKVVCGYDGHLWSHGLPYEKKYAMLTAALAGQTSWAEANALLQADWLARRSFDPIVTGTMPAPDSSGIGMLYDLSPYLKPSPGNQSGQPQPPRSVGLPW</sequence>
<proteinExistence type="predicted"/>
<evidence type="ECO:0000313" key="4">
    <source>
        <dbReference type="Proteomes" id="UP000076023"/>
    </source>
</evidence>
<name>A0A146G921_TERSA</name>
<dbReference type="InParanoid" id="A0A146G921"/>
<accession>A0A146G921</accession>
<feature type="transmembrane region" description="Helical" evidence="2">
    <location>
        <begin position="406"/>
        <end position="428"/>
    </location>
</feature>
<feature type="transmembrane region" description="Helical" evidence="2">
    <location>
        <begin position="357"/>
        <end position="379"/>
    </location>
</feature>
<feature type="transmembrane region" description="Helical" evidence="2">
    <location>
        <begin position="120"/>
        <end position="140"/>
    </location>
</feature>
<protein>
    <recommendedName>
        <fullName evidence="5">Chlor_Arch_YYY domain-containing protein</fullName>
    </recommendedName>
</protein>
<evidence type="ECO:0000313" key="3">
    <source>
        <dbReference type="EMBL" id="GAT33168.1"/>
    </source>
</evidence>
<dbReference type="RefSeq" id="WP_075078933.1">
    <property type="nucleotide sequence ID" value="NZ_BDCO01000002.1"/>
</dbReference>
<feature type="transmembrane region" description="Helical" evidence="2">
    <location>
        <begin position="152"/>
        <end position="170"/>
    </location>
</feature>
<keyword evidence="4" id="KW-1185">Reference proteome</keyword>
<dbReference type="Proteomes" id="UP000076023">
    <property type="component" value="Unassembled WGS sequence"/>
</dbReference>
<keyword evidence="2" id="KW-0472">Membrane</keyword>
<evidence type="ECO:0000256" key="2">
    <source>
        <dbReference type="SAM" id="Phobius"/>
    </source>
</evidence>
<feature type="transmembrane region" description="Helical" evidence="2">
    <location>
        <begin position="30"/>
        <end position="49"/>
    </location>
</feature>
<organism evidence="3 4">
    <name type="scientific">Terrimicrobium sacchariphilum</name>
    <dbReference type="NCBI Taxonomy" id="690879"/>
    <lineage>
        <taxon>Bacteria</taxon>
        <taxon>Pseudomonadati</taxon>
        <taxon>Verrucomicrobiota</taxon>
        <taxon>Terrimicrobiia</taxon>
        <taxon>Terrimicrobiales</taxon>
        <taxon>Terrimicrobiaceae</taxon>
        <taxon>Terrimicrobium</taxon>
    </lineage>
</organism>
<feature type="transmembrane region" description="Helical" evidence="2">
    <location>
        <begin position="207"/>
        <end position="230"/>
    </location>
</feature>
<dbReference type="EMBL" id="BDCO01000002">
    <property type="protein sequence ID" value="GAT33168.1"/>
    <property type="molecule type" value="Genomic_DNA"/>
</dbReference>